<evidence type="ECO:0000256" key="3">
    <source>
        <dbReference type="ARBA" id="ARBA00023065"/>
    </source>
</evidence>
<evidence type="ECO:0000313" key="4">
    <source>
        <dbReference type="EMBL" id="SEH37527.1"/>
    </source>
</evidence>
<dbReference type="GO" id="GO:0046961">
    <property type="term" value="F:proton-transporting ATPase activity, rotational mechanism"/>
    <property type="evidence" value="ECO:0007669"/>
    <property type="project" value="InterPro"/>
</dbReference>
<keyword evidence="2" id="KW-0813">Transport</keyword>
<accession>A0A1H6HNV6</accession>
<protein>
    <submittedName>
        <fullName evidence="4">V/A-type H+-transporting ATPase subunit C</fullName>
    </submittedName>
</protein>
<organism evidence="4 5">
    <name type="scientific">Ruminococcus flavefaciens</name>
    <dbReference type="NCBI Taxonomy" id="1265"/>
    <lineage>
        <taxon>Bacteria</taxon>
        <taxon>Bacillati</taxon>
        <taxon>Bacillota</taxon>
        <taxon>Clostridia</taxon>
        <taxon>Eubacteriales</taxon>
        <taxon>Oscillospiraceae</taxon>
        <taxon>Ruminococcus</taxon>
    </lineage>
</organism>
<dbReference type="Gene3D" id="1.10.132.50">
    <property type="entry name" value="ATP synthase (C/AC39) subunit, domain 3"/>
    <property type="match status" value="1"/>
</dbReference>
<dbReference type="AlphaFoldDB" id="A0A1H6HNV6"/>
<dbReference type="InterPro" id="IPR002843">
    <property type="entry name" value="ATPase_V0-cplx_csu/dsu"/>
</dbReference>
<dbReference type="InterPro" id="IPR036079">
    <property type="entry name" value="ATPase_csu/dsu_sf"/>
</dbReference>
<sequence>MNGTKYANAVGAVRAMENTLLGKSDMDQLINARSKAEVNSIIASKNGGGAKSEDLEDVWNMLREYAPDCKELEILLYRNDFHNLKAVLKAIISNRDPQQYYISPSNVELSVLTEAINSKEYDALPEYMRDAAAEAYELVTRTLDGQLSDSLIDTAALKAMQKSAEKFGGEFMQQYAKLTTVCSDIKTAYRCCLLNKSSQFMETAVCGSEELEKSELIKAALSGTEGFFGFLETTDYANAAALLKDSAAQYEKWCDDVIMELADGARSQAFGSDPLAAYYIAKETEIKNLRILSVCKEFGADKETITERMRKLYV</sequence>
<proteinExistence type="inferred from homology"/>
<dbReference type="Gene3D" id="1.20.1690.10">
    <property type="entry name" value="V-type ATP synthase subunit C domain"/>
    <property type="match status" value="2"/>
</dbReference>
<reference evidence="4 5" key="1">
    <citation type="submission" date="2016-10" db="EMBL/GenBank/DDBJ databases">
        <authorList>
            <person name="de Groot N.N."/>
        </authorList>
    </citation>
    <scope>NUCLEOTIDE SEQUENCE [LARGE SCALE GENOMIC DNA]</scope>
    <source>
        <strain evidence="4 5">YAD2003</strain>
    </source>
</reference>
<dbReference type="PANTHER" id="PTHR38682">
    <property type="entry name" value="V-TYPE ATP SYNTHASE SUBUNIT C"/>
    <property type="match status" value="1"/>
</dbReference>
<name>A0A1H6HNV6_RUMFL</name>
<evidence type="ECO:0000313" key="5">
    <source>
        <dbReference type="Proteomes" id="UP000183190"/>
    </source>
</evidence>
<evidence type="ECO:0000256" key="2">
    <source>
        <dbReference type="ARBA" id="ARBA00022448"/>
    </source>
</evidence>
<dbReference type="InterPro" id="IPR050873">
    <property type="entry name" value="V-ATPase_V0D/AC39_subunit"/>
</dbReference>
<dbReference type="PANTHER" id="PTHR38682:SF1">
    <property type="entry name" value="V-TYPE ATP SYNTHASE SUBUNIT C"/>
    <property type="match status" value="1"/>
</dbReference>
<dbReference type="Proteomes" id="UP000183190">
    <property type="component" value="Unassembled WGS sequence"/>
</dbReference>
<dbReference type="SUPFAM" id="SSF103486">
    <property type="entry name" value="V-type ATP synthase subunit C"/>
    <property type="match status" value="1"/>
</dbReference>
<dbReference type="InterPro" id="IPR035067">
    <property type="entry name" value="V-type_ATPase_csu/dsu"/>
</dbReference>
<dbReference type="Pfam" id="PF01992">
    <property type="entry name" value="vATP-synt_AC39"/>
    <property type="match status" value="1"/>
</dbReference>
<dbReference type="EMBL" id="FNWV01000001">
    <property type="protein sequence ID" value="SEH37527.1"/>
    <property type="molecule type" value="Genomic_DNA"/>
</dbReference>
<dbReference type="RefSeq" id="WP_074713986.1">
    <property type="nucleotide sequence ID" value="NZ_FNWV01000001.1"/>
</dbReference>
<evidence type="ECO:0000256" key="1">
    <source>
        <dbReference type="ARBA" id="ARBA00006709"/>
    </source>
</evidence>
<dbReference type="OrthoDB" id="1653at2"/>
<comment type="similarity">
    <text evidence="1">Belongs to the V-ATPase V0D/AC39 subunit family.</text>
</comment>
<keyword evidence="3" id="KW-0406">Ion transport</keyword>
<dbReference type="InterPro" id="IPR044911">
    <property type="entry name" value="V-type_ATPase_csu/dsu_dom_3"/>
</dbReference>
<gene>
    <name evidence="4" type="ORF">SAMN02910265_00128</name>
</gene>